<evidence type="ECO:0000313" key="1">
    <source>
        <dbReference type="EMBL" id="CAG8611082.1"/>
    </source>
</evidence>
<dbReference type="EMBL" id="CAJVQC010009952">
    <property type="protein sequence ID" value="CAG8611082.1"/>
    <property type="molecule type" value="Genomic_DNA"/>
</dbReference>
<evidence type="ECO:0000313" key="2">
    <source>
        <dbReference type="Proteomes" id="UP000789920"/>
    </source>
</evidence>
<keyword evidence="2" id="KW-1185">Reference proteome</keyword>
<accession>A0ACA9MV24</accession>
<organism evidence="1 2">
    <name type="scientific">Racocetra persica</name>
    <dbReference type="NCBI Taxonomy" id="160502"/>
    <lineage>
        <taxon>Eukaryota</taxon>
        <taxon>Fungi</taxon>
        <taxon>Fungi incertae sedis</taxon>
        <taxon>Mucoromycota</taxon>
        <taxon>Glomeromycotina</taxon>
        <taxon>Glomeromycetes</taxon>
        <taxon>Diversisporales</taxon>
        <taxon>Gigasporaceae</taxon>
        <taxon>Racocetra</taxon>
    </lineage>
</organism>
<sequence>MYHLLPNGITTEIKEFNFEKIERTEIEQIKQEITNLKKLAIEQSENIKYLAEAIKIYQEINNTLHLENDELKRKLEEH</sequence>
<protein>
    <submittedName>
        <fullName evidence="1">30061_t:CDS:1</fullName>
    </submittedName>
</protein>
<comment type="caution">
    <text evidence="1">The sequence shown here is derived from an EMBL/GenBank/DDBJ whole genome shotgun (WGS) entry which is preliminary data.</text>
</comment>
<name>A0ACA9MV24_9GLOM</name>
<dbReference type="Proteomes" id="UP000789920">
    <property type="component" value="Unassembled WGS sequence"/>
</dbReference>
<proteinExistence type="predicted"/>
<reference evidence="1" key="1">
    <citation type="submission" date="2021-06" db="EMBL/GenBank/DDBJ databases">
        <authorList>
            <person name="Kallberg Y."/>
            <person name="Tangrot J."/>
            <person name="Rosling A."/>
        </authorList>
    </citation>
    <scope>NUCLEOTIDE SEQUENCE</scope>
    <source>
        <strain evidence="1">MA461A</strain>
    </source>
</reference>
<gene>
    <name evidence="1" type="ORF">RPERSI_LOCUS6313</name>
</gene>